<feature type="transmembrane region" description="Helical" evidence="1">
    <location>
        <begin position="82"/>
        <end position="100"/>
    </location>
</feature>
<dbReference type="InterPro" id="IPR053150">
    <property type="entry name" value="Teicoplanin_resist-assoc"/>
</dbReference>
<sequence length="235" mass="27960">MDRLRKYIDEIIQDLDCDANEREELSEEFYDHLLALKDEYMNKGKTKEEAEKLSIKEFGNSKIISTDLQKLISPYHKIIKNLFWFVFIAYSLICINKLFLSPRRLANIKFPEHYLPSYNLIPFKNTFEYATQFPDRIEVWLYPLFYKVLLFIPFGFLLPFLFRNMQKTKNTVLLAIIVSATIKTLQYITHLGEFDVNDMILNPIGALIGFYTFILLRKINIKSFNKKRTSYKKAY</sequence>
<organism evidence="3 4">
    <name type="scientific">Aneurinibacillus danicus</name>
    <dbReference type="NCBI Taxonomy" id="267746"/>
    <lineage>
        <taxon>Bacteria</taxon>
        <taxon>Bacillati</taxon>
        <taxon>Bacillota</taxon>
        <taxon>Bacilli</taxon>
        <taxon>Bacillales</taxon>
        <taxon>Paenibacillaceae</taxon>
        <taxon>Aneurinibacillus group</taxon>
        <taxon>Aneurinibacillus</taxon>
    </lineage>
</organism>
<dbReference type="Pfam" id="PF04892">
    <property type="entry name" value="VanZ"/>
    <property type="match status" value="1"/>
</dbReference>
<dbReference type="Proteomes" id="UP000321157">
    <property type="component" value="Unassembled WGS sequence"/>
</dbReference>
<proteinExistence type="predicted"/>
<dbReference type="OrthoDB" id="4822551at2"/>
<dbReference type="PANTHER" id="PTHR36834">
    <property type="entry name" value="MEMBRANE PROTEIN-RELATED"/>
    <property type="match status" value="1"/>
</dbReference>
<keyword evidence="1" id="KW-0472">Membrane</keyword>
<dbReference type="AlphaFoldDB" id="A0A511VDE0"/>
<evidence type="ECO:0000259" key="2">
    <source>
        <dbReference type="Pfam" id="PF04892"/>
    </source>
</evidence>
<protein>
    <recommendedName>
        <fullName evidence="2">VanZ-like domain-containing protein</fullName>
    </recommendedName>
</protein>
<feature type="transmembrane region" description="Helical" evidence="1">
    <location>
        <begin position="171"/>
        <end position="188"/>
    </location>
</feature>
<name>A0A511VDE0_9BACL</name>
<dbReference type="PANTHER" id="PTHR36834:SF1">
    <property type="entry name" value="INTEGRAL MEMBRANE PROTEIN"/>
    <property type="match status" value="1"/>
</dbReference>
<comment type="caution">
    <text evidence="3">The sequence shown here is derived from an EMBL/GenBank/DDBJ whole genome shotgun (WGS) entry which is preliminary data.</text>
</comment>
<dbReference type="EMBL" id="BJXX01000274">
    <property type="protein sequence ID" value="GEN36874.1"/>
    <property type="molecule type" value="Genomic_DNA"/>
</dbReference>
<evidence type="ECO:0000256" key="1">
    <source>
        <dbReference type="SAM" id="Phobius"/>
    </source>
</evidence>
<evidence type="ECO:0000313" key="4">
    <source>
        <dbReference type="Proteomes" id="UP000321157"/>
    </source>
</evidence>
<feature type="domain" description="VanZ-like" evidence="2">
    <location>
        <begin position="87"/>
        <end position="216"/>
    </location>
</feature>
<reference evidence="3 4" key="1">
    <citation type="submission" date="2019-07" db="EMBL/GenBank/DDBJ databases">
        <title>Whole genome shotgun sequence of Aneurinibacillus danicus NBRC 102444.</title>
        <authorList>
            <person name="Hosoyama A."/>
            <person name="Uohara A."/>
            <person name="Ohji S."/>
            <person name="Ichikawa N."/>
        </authorList>
    </citation>
    <scope>NUCLEOTIDE SEQUENCE [LARGE SCALE GENOMIC DNA]</scope>
    <source>
        <strain evidence="3 4">NBRC 102444</strain>
    </source>
</reference>
<feature type="transmembrane region" description="Helical" evidence="1">
    <location>
        <begin position="200"/>
        <end position="219"/>
    </location>
</feature>
<accession>A0A511VDE0</accession>
<feature type="transmembrane region" description="Helical" evidence="1">
    <location>
        <begin position="144"/>
        <end position="162"/>
    </location>
</feature>
<gene>
    <name evidence="3" type="ORF">ADA01nite_43340</name>
</gene>
<keyword evidence="4" id="KW-1185">Reference proteome</keyword>
<evidence type="ECO:0000313" key="3">
    <source>
        <dbReference type="EMBL" id="GEN36874.1"/>
    </source>
</evidence>
<dbReference type="NCBIfam" id="NF038403">
    <property type="entry name" value="perm_prefix_1"/>
    <property type="match status" value="1"/>
</dbReference>
<keyword evidence="1" id="KW-0812">Transmembrane</keyword>
<dbReference type="InterPro" id="IPR047928">
    <property type="entry name" value="Perm_prefix_1"/>
</dbReference>
<keyword evidence="1" id="KW-1133">Transmembrane helix</keyword>
<dbReference type="RefSeq" id="WP_146812501.1">
    <property type="nucleotide sequence ID" value="NZ_BJXX01000274.1"/>
</dbReference>
<dbReference type="InterPro" id="IPR006976">
    <property type="entry name" value="VanZ-like"/>
</dbReference>